<evidence type="ECO:0000313" key="4">
    <source>
        <dbReference type="EMBL" id="GAA0524544.1"/>
    </source>
</evidence>
<name>A0A917JPT7_9PSEU</name>
<organism evidence="5 6">
    <name type="scientific">Saccharopolyspora thermophila</name>
    <dbReference type="NCBI Taxonomy" id="89367"/>
    <lineage>
        <taxon>Bacteria</taxon>
        <taxon>Bacillati</taxon>
        <taxon>Actinomycetota</taxon>
        <taxon>Actinomycetes</taxon>
        <taxon>Pseudonocardiales</taxon>
        <taxon>Pseudonocardiaceae</taxon>
        <taxon>Saccharopolyspora</taxon>
    </lineage>
</organism>
<evidence type="ECO:0008006" key="8">
    <source>
        <dbReference type="Google" id="ProtNLM"/>
    </source>
</evidence>
<feature type="binding site" evidence="3">
    <location>
        <position position="538"/>
    </location>
    <ligand>
        <name>Mg(2+)</name>
        <dbReference type="ChEBI" id="CHEBI:18420"/>
        <label>1</label>
    </ligand>
</feature>
<keyword evidence="3" id="KW-0460">Magnesium</keyword>
<dbReference type="EMBL" id="BAAAHC010000011">
    <property type="protein sequence ID" value="GAA0524544.1"/>
    <property type="molecule type" value="Genomic_DNA"/>
</dbReference>
<dbReference type="InterPro" id="IPR005502">
    <property type="entry name" value="Ribosyl_crysJ1"/>
</dbReference>
<gene>
    <name evidence="4" type="ORF">GCM10009545_28500</name>
    <name evidence="5" type="ORF">GCM10011581_15690</name>
</gene>
<reference evidence="4" key="5">
    <citation type="submission" date="2023-12" db="EMBL/GenBank/DDBJ databases">
        <authorList>
            <person name="Sun Q."/>
            <person name="Inoue M."/>
        </authorList>
    </citation>
    <scope>NUCLEOTIDE SEQUENCE</scope>
    <source>
        <strain evidence="4">JCM 10664</strain>
    </source>
</reference>
<protein>
    <recommendedName>
        <fullName evidence="8">ADP-ribosylglycohydrolase</fullName>
    </recommendedName>
</protein>
<reference evidence="4" key="1">
    <citation type="journal article" date="2014" name="Int. J. Syst. Evol. Microbiol.">
        <title>Complete genome of a new Firmicutes species belonging to the dominant human colonic microbiota ('Ruminococcus bicirculans') reveals two chromosomes and a selective capacity to utilize plant glucans.</title>
        <authorList>
            <consortium name="NISC Comparative Sequencing Program"/>
            <person name="Wegmann U."/>
            <person name="Louis P."/>
            <person name="Goesmann A."/>
            <person name="Henrissat B."/>
            <person name="Duncan S.H."/>
            <person name="Flint H.J."/>
        </authorList>
    </citation>
    <scope>NUCLEOTIDE SEQUENCE</scope>
    <source>
        <strain evidence="4">JCM 10664</strain>
    </source>
</reference>
<evidence type="ECO:0000256" key="1">
    <source>
        <dbReference type="ARBA" id="ARBA00010702"/>
    </source>
</evidence>
<accession>A0A917JPT7</accession>
<reference evidence="5 6" key="2">
    <citation type="journal article" date="2014" name="Int. J. Syst. Evol. Microbiol.">
        <title>Complete genome sequence of Corynebacterium casei LMG S-19264T (=DSM 44701T), isolated from a smear-ripened cheese.</title>
        <authorList>
            <consortium name="US DOE Joint Genome Institute (JGI-PGF)"/>
            <person name="Walter F."/>
            <person name="Albersmeier A."/>
            <person name="Kalinowski J."/>
            <person name="Ruckert C."/>
        </authorList>
    </citation>
    <scope>NUCLEOTIDE SEQUENCE [LARGE SCALE GENOMIC DNA]</scope>
    <source>
        <strain evidence="5 6">CGMCC 4.7206</strain>
    </source>
</reference>
<dbReference type="SUPFAM" id="SSF101478">
    <property type="entry name" value="ADP-ribosylglycohydrolase"/>
    <property type="match status" value="1"/>
</dbReference>
<comment type="similarity">
    <text evidence="1">Belongs to the ADP-ribosylglycohydrolase family.</text>
</comment>
<keyword evidence="7" id="KW-1185">Reference proteome</keyword>
<reference evidence="7" key="3">
    <citation type="journal article" date="2019" name="Int. J. Syst. Evol. Microbiol.">
        <title>The Global Catalogue of Microorganisms (GCM) 10K type strain sequencing project: providing services to taxonomists for standard genome sequencing and annotation.</title>
        <authorList>
            <consortium name="The Broad Institute Genomics Platform"/>
            <consortium name="The Broad Institute Genome Sequencing Center for Infectious Disease"/>
            <person name="Wu L."/>
            <person name="Ma J."/>
        </authorList>
    </citation>
    <scope>NUCLEOTIDE SEQUENCE [LARGE SCALE GENOMIC DNA]</scope>
    <source>
        <strain evidence="7">JCM 10664</strain>
    </source>
</reference>
<comment type="caution">
    <text evidence="5">The sequence shown here is derived from an EMBL/GenBank/DDBJ whole genome shotgun (WGS) entry which is preliminary data.</text>
</comment>
<sequence>MRAEARKRAGGYLYVVDRMYDPNGDVPAHAIKGVFAVDDNGEIGQFQANPHYRPSPVERGVPWVNWLDRGMRLTMAGRIDQYVFLQLIAKAVLPVLVTPDGQLMMLTTPDAPRLTAYVGSSLVPEDARAELMYLPRLLRVLPPEVVLVVNGSAELQVQYPVADLVAALRNDGLLLANPSGGLDVGPSHWVQHSARLAELVDMPTFTAIEQALARWGKLAEVKTDRSRAVEVAITAVEVLVKGGVTDPDVLAATAVFNAIDPLYGGDRLRVTNADEEQTRVLALLRSAVSPQDPSEEDGVEVADGLVYHLYAEHLSTMPWQVRAIVLANRIADAVTPWVPADIRDHRQYELFKPLRACSVDFPAALRVQVAEHVGTDPRRMRPWKLDPEPRVSITSPAQAIERARAATGEPADPAHTEDIGLAYLVRFESDPEHVHFVHKVWETVIRDNDGPNAIDHYRAKYDLFPFEEPRQEAGRQAAAQVSVDPHERFVGSMLAGAMGDALGFAIEPHDMPTIRQDHGRVGLFVPVLRDGVAWISDDTQLMLFTLEGLIRAHVARRLKPTDNDPVPEVQHAYQRWLHTQGQPWAEVGGPYVRHLPQPDGWLIGNPGLFRQRGPGATCLSALRAFARTHRHASPQFPGNDSQGCGGVIRAAPVAVWSNDPAEVFFAAVGTAALTHGHPSGFLPAGVLAVIVHQLIRGVSLPDCVGLARDLLLRWRGHEAQLRALDAAVELAKRGPVSPEELEKTLGRGTVGAEVLAIGLYAVLATDNVRDALVLAVNHSGYSASTGIVAGNIAGARHGARAVPPEWLATLELRDVVETMAKDALAEFSPGPPNDQVWMRRYPAW</sequence>
<evidence type="ECO:0000313" key="5">
    <source>
        <dbReference type="EMBL" id="GGI79368.1"/>
    </source>
</evidence>
<evidence type="ECO:0000313" key="6">
    <source>
        <dbReference type="Proteomes" id="UP000597989"/>
    </source>
</evidence>
<evidence type="ECO:0000256" key="2">
    <source>
        <dbReference type="ARBA" id="ARBA00022801"/>
    </source>
</evidence>
<keyword evidence="2" id="KW-0378">Hydrolase</keyword>
<dbReference type="Gene3D" id="1.10.4080.10">
    <property type="entry name" value="ADP-ribosylation/Crystallin J1"/>
    <property type="match status" value="1"/>
</dbReference>
<proteinExistence type="inferred from homology"/>
<evidence type="ECO:0000256" key="3">
    <source>
        <dbReference type="PIRSR" id="PIRSR605502-1"/>
    </source>
</evidence>
<comment type="cofactor">
    <cofactor evidence="3">
        <name>Mg(2+)</name>
        <dbReference type="ChEBI" id="CHEBI:18420"/>
    </cofactor>
    <text evidence="3">Binds 2 magnesium ions per subunit.</text>
</comment>
<dbReference type="AlphaFoldDB" id="A0A917JPT7"/>
<feature type="binding site" evidence="3">
    <location>
        <position position="537"/>
    </location>
    <ligand>
        <name>Mg(2+)</name>
        <dbReference type="ChEBI" id="CHEBI:18420"/>
        <label>1</label>
    </ligand>
</feature>
<dbReference type="Pfam" id="PF03747">
    <property type="entry name" value="ADP_ribosyl_GH"/>
    <property type="match status" value="1"/>
</dbReference>
<keyword evidence="3" id="KW-0479">Metal-binding</keyword>
<reference evidence="5" key="4">
    <citation type="submission" date="2020-09" db="EMBL/GenBank/DDBJ databases">
        <authorList>
            <person name="Sun Q."/>
            <person name="Zhou Y."/>
        </authorList>
    </citation>
    <scope>NUCLEOTIDE SEQUENCE</scope>
    <source>
        <strain evidence="5">CGMCC 4.7206</strain>
    </source>
</reference>
<dbReference type="GO" id="GO:0016787">
    <property type="term" value="F:hydrolase activity"/>
    <property type="evidence" value="ECO:0007669"/>
    <property type="project" value="UniProtKB-KW"/>
</dbReference>
<dbReference type="InterPro" id="IPR050792">
    <property type="entry name" value="ADP-ribosylglycohydrolase"/>
</dbReference>
<dbReference type="Proteomes" id="UP001500220">
    <property type="component" value="Unassembled WGS sequence"/>
</dbReference>
<dbReference type="PANTHER" id="PTHR16222:SF24">
    <property type="entry name" value="ADP-RIBOSYLHYDROLASE ARH3"/>
    <property type="match status" value="1"/>
</dbReference>
<feature type="binding site" evidence="3">
    <location>
        <position position="536"/>
    </location>
    <ligand>
        <name>Mg(2+)</name>
        <dbReference type="ChEBI" id="CHEBI:18420"/>
        <label>1</label>
    </ligand>
</feature>
<dbReference type="EMBL" id="BMMT01000003">
    <property type="protein sequence ID" value="GGI79368.1"/>
    <property type="molecule type" value="Genomic_DNA"/>
</dbReference>
<feature type="binding site" evidence="3">
    <location>
        <position position="784"/>
    </location>
    <ligand>
        <name>Mg(2+)</name>
        <dbReference type="ChEBI" id="CHEBI:18420"/>
        <label>1</label>
    </ligand>
</feature>
<dbReference type="InterPro" id="IPR036705">
    <property type="entry name" value="Ribosyl_crysJ1_sf"/>
</dbReference>
<evidence type="ECO:0000313" key="7">
    <source>
        <dbReference type="Proteomes" id="UP001500220"/>
    </source>
</evidence>
<dbReference type="Proteomes" id="UP000597989">
    <property type="component" value="Unassembled WGS sequence"/>
</dbReference>
<dbReference type="GO" id="GO:0046872">
    <property type="term" value="F:metal ion binding"/>
    <property type="evidence" value="ECO:0007669"/>
    <property type="project" value="UniProtKB-KW"/>
</dbReference>
<dbReference type="PANTHER" id="PTHR16222">
    <property type="entry name" value="ADP-RIBOSYLGLYCOHYDROLASE"/>
    <property type="match status" value="1"/>
</dbReference>